<evidence type="ECO:0000256" key="3">
    <source>
        <dbReference type="ARBA" id="ARBA00022989"/>
    </source>
</evidence>
<accession>A0ABV2AKP5</accession>
<keyword evidence="2 5" id="KW-0812">Transmembrane</keyword>
<reference evidence="7 8" key="1">
    <citation type="journal article" date="2024" name="BMC Biol.">
        <title>Comparative genomics of Ascetosporea gives new insight into the evolutionary basis for animal parasitism in Rhizaria.</title>
        <authorList>
            <person name="Hiltunen Thoren M."/>
            <person name="Onut-Brannstrom I."/>
            <person name="Alfjorden A."/>
            <person name="Peckova H."/>
            <person name="Swords F."/>
            <person name="Hooper C."/>
            <person name="Holzer A.S."/>
            <person name="Bass D."/>
            <person name="Burki F."/>
        </authorList>
    </citation>
    <scope>NUCLEOTIDE SEQUENCE [LARGE SCALE GENOMIC DNA]</scope>
    <source>
        <strain evidence="7">20-A016</strain>
    </source>
</reference>
<keyword evidence="7" id="KW-0560">Oxidoreductase</keyword>
<evidence type="ECO:0000256" key="4">
    <source>
        <dbReference type="ARBA" id="ARBA00023136"/>
    </source>
</evidence>
<gene>
    <name evidence="7" type="primary">ERG3</name>
    <name evidence="7" type="ORF">MHBO_001944</name>
</gene>
<comment type="subcellular location">
    <subcellularLocation>
        <location evidence="1">Membrane</location>
    </subcellularLocation>
</comment>
<feature type="transmembrane region" description="Helical" evidence="5">
    <location>
        <begin position="41"/>
        <end position="62"/>
    </location>
</feature>
<dbReference type="Pfam" id="PF04116">
    <property type="entry name" value="FA_hydroxylase"/>
    <property type="match status" value="1"/>
</dbReference>
<evidence type="ECO:0000313" key="7">
    <source>
        <dbReference type="EMBL" id="MES1920253.1"/>
    </source>
</evidence>
<protein>
    <submittedName>
        <fullName evidence="7">C-5 sterol desaturase</fullName>
        <ecNumber evidence="7">1.14.19.20</ecNumber>
    </submittedName>
</protein>
<feature type="domain" description="Fatty acid hydroxylase" evidence="6">
    <location>
        <begin position="2"/>
        <end position="98"/>
    </location>
</feature>
<organism evidence="7 8">
    <name type="scientific">Bonamia ostreae</name>
    <dbReference type="NCBI Taxonomy" id="126728"/>
    <lineage>
        <taxon>Eukaryota</taxon>
        <taxon>Sar</taxon>
        <taxon>Rhizaria</taxon>
        <taxon>Endomyxa</taxon>
        <taxon>Ascetosporea</taxon>
        <taxon>Haplosporida</taxon>
        <taxon>Bonamia</taxon>
    </lineage>
</organism>
<evidence type="ECO:0000256" key="1">
    <source>
        <dbReference type="ARBA" id="ARBA00004370"/>
    </source>
</evidence>
<keyword evidence="8" id="KW-1185">Reference proteome</keyword>
<keyword evidence="3 5" id="KW-1133">Transmembrane helix</keyword>
<dbReference type="PANTHER" id="PTHR11863">
    <property type="entry name" value="STEROL DESATURASE"/>
    <property type="match status" value="1"/>
</dbReference>
<dbReference type="GO" id="GO:0050046">
    <property type="term" value="F:delta7-sterol 5(6)-desaturase activity"/>
    <property type="evidence" value="ECO:0007669"/>
    <property type="project" value="UniProtKB-EC"/>
</dbReference>
<evidence type="ECO:0000259" key="6">
    <source>
        <dbReference type="Pfam" id="PF04116"/>
    </source>
</evidence>
<dbReference type="InterPro" id="IPR006694">
    <property type="entry name" value="Fatty_acid_hydroxylase"/>
</dbReference>
<dbReference type="EMBL" id="JBDODL010000571">
    <property type="protein sequence ID" value="MES1920253.1"/>
    <property type="molecule type" value="Genomic_DNA"/>
</dbReference>
<dbReference type="Proteomes" id="UP001439008">
    <property type="component" value="Unassembled WGS sequence"/>
</dbReference>
<comment type="caution">
    <text evidence="7">The sequence shown here is derived from an EMBL/GenBank/DDBJ whole genome shotgun (WGS) entry which is preliminary data.</text>
</comment>
<dbReference type="EC" id="1.14.19.20" evidence="7"/>
<evidence type="ECO:0000313" key="8">
    <source>
        <dbReference type="Proteomes" id="UP001439008"/>
    </source>
</evidence>
<keyword evidence="4 5" id="KW-0472">Membrane</keyword>
<evidence type="ECO:0000256" key="5">
    <source>
        <dbReference type="SAM" id="Phobius"/>
    </source>
</evidence>
<sequence>MSPFASHAFHPVDGWLQVLNLTSKSLPYHIFVYLFPLHKRLYVSLFVFVNCWTISIHDMIYFNRLTLINGAANHSLHHAKFNYNYGQYFIVFDWLFGTFKAPPKEEMDGTYLKRKID</sequence>
<proteinExistence type="predicted"/>
<evidence type="ECO:0000256" key="2">
    <source>
        <dbReference type="ARBA" id="ARBA00022692"/>
    </source>
</evidence>
<dbReference type="InterPro" id="IPR050307">
    <property type="entry name" value="Sterol_Desaturase_Related"/>
</dbReference>
<name>A0ABV2AKP5_9EUKA</name>